<dbReference type="PROSITE" id="PS00856">
    <property type="entry name" value="GUANYLATE_KINASE_1"/>
    <property type="match status" value="1"/>
</dbReference>
<evidence type="ECO:0000256" key="5">
    <source>
        <dbReference type="ARBA" id="ARBA00022777"/>
    </source>
</evidence>
<dbReference type="PANTHER" id="PTHR23117">
    <property type="entry name" value="GUANYLATE KINASE-RELATED"/>
    <property type="match status" value="1"/>
</dbReference>
<dbReference type="SMART" id="SM00072">
    <property type="entry name" value="GuKc"/>
    <property type="match status" value="1"/>
</dbReference>
<evidence type="ECO:0000256" key="3">
    <source>
        <dbReference type="ARBA" id="ARBA00016296"/>
    </source>
</evidence>
<evidence type="ECO:0000313" key="9">
    <source>
        <dbReference type="Proteomes" id="UP000228626"/>
    </source>
</evidence>
<evidence type="ECO:0000256" key="2">
    <source>
        <dbReference type="ARBA" id="ARBA00012961"/>
    </source>
</evidence>
<sequence length="197" mass="23236">MPNQKNNIFIISGPSGVGEDSVIERLKKILPIERVVTATTRPMRPGEKQGSPYYFITKAEFEKKIKLNGFFEYAQEYNDNYYGVTHEEINRVRRQKDKIGIWKIEYKGVISAKKIMPEIVAIFLNASLADLEKRIRRRSSVTDEYIKERMAYTEEWLEHRDVYDYEIENREGELEKTVKKVAQIIKERTNIAYNAKF</sequence>
<protein>
    <recommendedName>
        <fullName evidence="3">Guanylate kinase</fullName>
        <ecNumber evidence="2">2.7.4.8</ecNumber>
    </recommendedName>
    <alternativeName>
        <fullName evidence="6">GMP kinase</fullName>
    </alternativeName>
</protein>
<dbReference type="GO" id="GO:0005829">
    <property type="term" value="C:cytosol"/>
    <property type="evidence" value="ECO:0007669"/>
    <property type="project" value="TreeGrafter"/>
</dbReference>
<dbReference type="PANTHER" id="PTHR23117:SF13">
    <property type="entry name" value="GUANYLATE KINASE"/>
    <property type="match status" value="1"/>
</dbReference>
<name>A0A2H0V3V1_9BACT</name>
<dbReference type="GO" id="GO:0004385">
    <property type="term" value="F:GMP kinase activity"/>
    <property type="evidence" value="ECO:0007669"/>
    <property type="project" value="UniProtKB-EC"/>
</dbReference>
<evidence type="ECO:0000313" key="8">
    <source>
        <dbReference type="EMBL" id="PIR93109.1"/>
    </source>
</evidence>
<comment type="similarity">
    <text evidence="1">Belongs to the guanylate kinase family.</text>
</comment>
<dbReference type="InterPro" id="IPR008144">
    <property type="entry name" value="Guanylate_kin-like_dom"/>
</dbReference>
<feature type="domain" description="Guanylate kinase-like" evidence="7">
    <location>
        <begin position="6"/>
        <end position="186"/>
    </location>
</feature>
<dbReference type="PROSITE" id="PS50052">
    <property type="entry name" value="GUANYLATE_KINASE_2"/>
    <property type="match status" value="1"/>
</dbReference>
<evidence type="ECO:0000259" key="7">
    <source>
        <dbReference type="PROSITE" id="PS50052"/>
    </source>
</evidence>
<dbReference type="Proteomes" id="UP000228626">
    <property type="component" value="Unassembled WGS sequence"/>
</dbReference>
<gene>
    <name evidence="8" type="ORF">COT99_02545</name>
</gene>
<dbReference type="EC" id="2.7.4.8" evidence="2"/>
<proteinExistence type="inferred from homology"/>
<dbReference type="SUPFAM" id="SSF52540">
    <property type="entry name" value="P-loop containing nucleoside triphosphate hydrolases"/>
    <property type="match status" value="1"/>
</dbReference>
<dbReference type="CDD" id="cd00071">
    <property type="entry name" value="GMPK"/>
    <property type="match status" value="1"/>
</dbReference>
<keyword evidence="5 8" id="KW-0418">Kinase</keyword>
<evidence type="ECO:0000256" key="4">
    <source>
        <dbReference type="ARBA" id="ARBA00022679"/>
    </source>
</evidence>
<evidence type="ECO:0000256" key="1">
    <source>
        <dbReference type="ARBA" id="ARBA00005790"/>
    </source>
</evidence>
<dbReference type="EMBL" id="PFAR01000030">
    <property type="protein sequence ID" value="PIR93109.1"/>
    <property type="molecule type" value="Genomic_DNA"/>
</dbReference>
<accession>A0A2H0V3V1</accession>
<dbReference type="InterPro" id="IPR027417">
    <property type="entry name" value="P-loop_NTPase"/>
</dbReference>
<dbReference type="InterPro" id="IPR008145">
    <property type="entry name" value="GK/Ca_channel_bsu"/>
</dbReference>
<keyword evidence="4" id="KW-0808">Transferase</keyword>
<organism evidence="8 9">
    <name type="scientific">Candidatus Falkowbacteria bacterium CG10_big_fil_rev_8_21_14_0_10_43_10</name>
    <dbReference type="NCBI Taxonomy" id="1974567"/>
    <lineage>
        <taxon>Bacteria</taxon>
        <taxon>Candidatus Falkowiibacteriota</taxon>
    </lineage>
</organism>
<comment type="caution">
    <text evidence="8">The sequence shown here is derived from an EMBL/GenBank/DDBJ whole genome shotgun (WGS) entry which is preliminary data.</text>
</comment>
<dbReference type="Gene3D" id="3.40.50.300">
    <property type="entry name" value="P-loop containing nucleotide triphosphate hydrolases"/>
    <property type="match status" value="1"/>
</dbReference>
<dbReference type="AlphaFoldDB" id="A0A2H0V3V1"/>
<evidence type="ECO:0000256" key="6">
    <source>
        <dbReference type="ARBA" id="ARBA00030128"/>
    </source>
</evidence>
<dbReference type="InterPro" id="IPR020590">
    <property type="entry name" value="Guanylate_kinase_CS"/>
</dbReference>
<dbReference type="Pfam" id="PF00625">
    <property type="entry name" value="Guanylate_kin"/>
    <property type="match status" value="1"/>
</dbReference>
<reference evidence="9" key="1">
    <citation type="submission" date="2017-09" db="EMBL/GenBank/DDBJ databases">
        <title>Depth-based differentiation of microbial function through sediment-hosted aquifers and enrichment of novel symbionts in the deep terrestrial subsurface.</title>
        <authorList>
            <person name="Probst A.J."/>
            <person name="Ladd B."/>
            <person name="Jarett J.K."/>
            <person name="Geller-Mcgrath D.E."/>
            <person name="Sieber C.M.K."/>
            <person name="Emerson J.B."/>
            <person name="Anantharaman K."/>
            <person name="Thomas B.C."/>
            <person name="Malmstrom R."/>
            <person name="Stieglmeier M."/>
            <person name="Klingl A."/>
            <person name="Woyke T."/>
            <person name="Ryan C.M."/>
            <person name="Banfield J.F."/>
        </authorList>
    </citation>
    <scope>NUCLEOTIDE SEQUENCE [LARGE SCALE GENOMIC DNA]</scope>
</reference>
<dbReference type="FunFam" id="3.30.63.10:FF:000002">
    <property type="entry name" value="Guanylate kinase 1"/>
    <property type="match status" value="1"/>
</dbReference>